<dbReference type="RefSeq" id="WP_107272673.1">
    <property type="nucleotide sequence ID" value="NZ_JGVO01000565.1"/>
</dbReference>
<comment type="caution">
    <text evidence="1">The sequence shown here is derived from an EMBL/GenBank/DDBJ whole genome shotgun (WGS) entry which is preliminary data.</text>
</comment>
<protein>
    <recommendedName>
        <fullName evidence="3">Competence protein CoiA</fullName>
    </recommendedName>
</protein>
<dbReference type="EMBL" id="PYMA01000035">
    <property type="protein sequence ID" value="PSW09089.1"/>
    <property type="molecule type" value="Genomic_DNA"/>
</dbReference>
<proteinExistence type="predicted"/>
<organism evidence="1 2">
    <name type="scientific">Photobacterium sanctipauli</name>
    <dbReference type="NCBI Taxonomy" id="1342794"/>
    <lineage>
        <taxon>Bacteria</taxon>
        <taxon>Pseudomonadati</taxon>
        <taxon>Pseudomonadota</taxon>
        <taxon>Gammaproteobacteria</taxon>
        <taxon>Vibrionales</taxon>
        <taxon>Vibrionaceae</taxon>
        <taxon>Photobacterium</taxon>
    </lineage>
</organism>
<name>A0A2T3N7S3_9GAMM</name>
<keyword evidence="2" id="KW-1185">Reference proteome</keyword>
<evidence type="ECO:0000313" key="1">
    <source>
        <dbReference type="EMBL" id="PSW09089.1"/>
    </source>
</evidence>
<dbReference type="AlphaFoldDB" id="A0A2T3N7S3"/>
<dbReference type="OrthoDB" id="9134102at2"/>
<sequence length="524" mass="60917">MLEYALHGDSNTLRHVDSVENGLKCNCVCSGCGDRLVAKNNGTSGTRHHFAHDSKDENSNCLMTQLHLVAQHFFLESQPLYLPPASFEYKGQTLSQCEVSTNVRGGNLEVRLDRYIADVLLETELGDIVIEIFVTHENEAEKTTYYQHNKIPSIEFDLSAYLNRNIDEVLSDLKAKKVPYKWLYEWCREQLIDKHEQFLEREAERIKKKRVRSAKDSARKFIKGNYILLPSLTQKFECQIDKYTYREEVTIYSRSEQRVDSVSQVKLTEEYLLLKAIRGNSHIWVAFLLKDCLPDDVVDLNGSVVIRTPATSENNRAIWKWLKYPKLMLKIERSQQSFLKESNNKAKKARTTKDAVRQAKTNSELYLLSKDNLFKRDYSRWSKWMTLNQLFQPSPARKHPKLPHALNYIRSYPCLWAFDTWHILALSLLAEIVDRKPKDTKIFYHHLFKELVELTGLHKEFSDIEQRIAPHAVDTDSKSLVLRSEIIEEALRPYANVGVIYRLQGGFKRIGSLMEAIDLDSSYM</sequence>
<evidence type="ECO:0008006" key="3">
    <source>
        <dbReference type="Google" id="ProtNLM"/>
    </source>
</evidence>
<dbReference type="Proteomes" id="UP000241771">
    <property type="component" value="Unassembled WGS sequence"/>
</dbReference>
<gene>
    <name evidence="1" type="ORF">C9I98_26145</name>
</gene>
<reference evidence="1 2" key="1">
    <citation type="submission" date="2018-01" db="EMBL/GenBank/DDBJ databases">
        <title>Whole genome sequencing of Histamine producing bacteria.</title>
        <authorList>
            <person name="Butler K."/>
        </authorList>
    </citation>
    <scope>NUCLEOTIDE SEQUENCE [LARGE SCALE GENOMIC DNA]</scope>
    <source>
        <strain evidence="1 2">DSM 100436</strain>
    </source>
</reference>
<accession>A0A2T3N7S3</accession>
<evidence type="ECO:0000313" key="2">
    <source>
        <dbReference type="Proteomes" id="UP000241771"/>
    </source>
</evidence>